<protein>
    <recommendedName>
        <fullName evidence="1">PD-(D/E)XK endonuclease-like domain-containing protein</fullName>
    </recommendedName>
</protein>
<organism evidence="2 3">
    <name type="scientific">Alishewanella jeotgali KCTC 22429</name>
    <dbReference type="NCBI Taxonomy" id="1129374"/>
    <lineage>
        <taxon>Bacteria</taxon>
        <taxon>Pseudomonadati</taxon>
        <taxon>Pseudomonadota</taxon>
        <taxon>Gammaproteobacteria</taxon>
        <taxon>Alteromonadales</taxon>
        <taxon>Alteromonadaceae</taxon>
        <taxon>Alishewanella</taxon>
    </lineage>
</organism>
<dbReference type="InterPro" id="IPR011604">
    <property type="entry name" value="PDDEXK-like_dom_sf"/>
</dbReference>
<dbReference type="STRING" id="1129374.AJE_00365"/>
<evidence type="ECO:0000313" key="3">
    <source>
        <dbReference type="Proteomes" id="UP000012046"/>
    </source>
</evidence>
<dbReference type="EMBL" id="AHTH01000002">
    <property type="protein sequence ID" value="EHR42596.1"/>
    <property type="molecule type" value="Genomic_DNA"/>
</dbReference>
<dbReference type="eggNOG" id="COG2887">
    <property type="taxonomic scope" value="Bacteria"/>
</dbReference>
<dbReference type="Pfam" id="PF12705">
    <property type="entry name" value="PDDEXK_1"/>
    <property type="match status" value="1"/>
</dbReference>
<sequence length="760" mass="86128">MVKLYPLLAQSYAKWSEAARINRLISVLNTEQTGIKRITLEQPQAFYPACWQALFKVLAQSLTLVDAQPLSTLSNDTLKAGIYRVKTAGALASCYAAAQLWDNYKPSRALVVTELAELFDQVFDSYQLPVVGLSSENANRLAIQIVNLACRLFDGQYQFETLHAILVHPLCPIDFSLAQQLARSLANNKGFAENWPQLFADLPVDQQSWLLQLPKQNDENKEKLISLLKAVQAKCAKRYAVTEGSLDKALYGNLSAKLTTIIDKIAVLSITSTLEISRFLEDAQLIQQASHSKMGAVNAQYRIEGLAQPGIVLHQPDLTLWCGPYLQSEHQLPDWHKSEWQSLNQKYPAFSPAALLQLQHYDWQHFLANVAHSASQTVVVFEHSSESTTHPLFDEILHKYKPKTIEWTQLLNGLAVETTQAPLCADEVKHLPLPANNRYLKLDVAIPVTDEMSASRFEKLIFKPSDFVLNYIAKLRKQRLEQVEVDNMLKGNVAHKVFETFFKAFPNSSQWLAANTNLDNWISQHFTVIAEQYGLPLLEAGQHLEQLRLQQTIQRALQALLNYFTANGIVNVQSELSLQGIALKIGQHHFNLLGNIDFVLTNQQGEVFLLDAKWSNSGDKKSKELEENRAVQLYFYAAAYHQAFKIWPKVGFFIVESTHLVCDSLSASFFPSSDVQMVKNAEPIGQSWQVFETLANWRFEQFRNGLLELNDPRFEITEQPEDPAAKEILARYQKSQKADKERDPYSDYRYLVGWAIEGAQ</sequence>
<dbReference type="InterPro" id="IPR038726">
    <property type="entry name" value="PDDEXK_AddAB-type"/>
</dbReference>
<keyword evidence="3" id="KW-1185">Reference proteome</keyword>
<evidence type="ECO:0000259" key="1">
    <source>
        <dbReference type="Pfam" id="PF12705"/>
    </source>
</evidence>
<reference evidence="2 3" key="1">
    <citation type="journal article" date="2012" name="J. Bacteriol.">
        <title>Genome Sequence of Extracellular-Protease-Producing Alishewanella jeotgali Isolated from Traditional Korean Fermented Seafood.</title>
        <authorList>
            <person name="Jung J."/>
            <person name="Chun J."/>
            <person name="Park W."/>
        </authorList>
    </citation>
    <scope>NUCLEOTIDE SEQUENCE [LARGE SCALE GENOMIC DNA]</scope>
    <source>
        <strain evidence="2 3">KCTC 22429</strain>
    </source>
</reference>
<evidence type="ECO:0000313" key="2">
    <source>
        <dbReference type="EMBL" id="EHR42596.1"/>
    </source>
</evidence>
<accession>H3Z9S2</accession>
<dbReference type="PATRIC" id="fig|1129374.4.peg.74"/>
<feature type="domain" description="PD-(D/E)XK endonuclease-like" evidence="1">
    <location>
        <begin position="452"/>
        <end position="645"/>
    </location>
</feature>
<proteinExistence type="predicted"/>
<gene>
    <name evidence="2" type="ORF">AJE_00365</name>
</gene>
<dbReference type="Proteomes" id="UP000012046">
    <property type="component" value="Unassembled WGS sequence"/>
</dbReference>
<name>H3Z9S2_9ALTE</name>
<comment type="caution">
    <text evidence="2">The sequence shown here is derived from an EMBL/GenBank/DDBJ whole genome shotgun (WGS) entry which is preliminary data.</text>
</comment>
<dbReference type="AlphaFoldDB" id="H3Z9S2"/>
<dbReference type="Gene3D" id="3.90.320.10">
    <property type="match status" value="1"/>
</dbReference>